<evidence type="ECO:0000256" key="2">
    <source>
        <dbReference type="SAM" id="MobiDB-lite"/>
    </source>
</evidence>
<dbReference type="Proteomes" id="UP000184097">
    <property type="component" value="Unassembled WGS sequence"/>
</dbReference>
<dbReference type="RefSeq" id="WP_051212529.1">
    <property type="nucleotide sequence ID" value="NZ_FRDH01000004.1"/>
</dbReference>
<protein>
    <recommendedName>
        <fullName evidence="6">Zinc-ribbon domain-containing protein</fullName>
    </recommendedName>
</protein>
<reference evidence="4 5" key="1">
    <citation type="submission" date="2016-12" db="EMBL/GenBank/DDBJ databases">
        <authorList>
            <person name="Song W.-J."/>
            <person name="Kurnit D.M."/>
        </authorList>
    </citation>
    <scope>NUCLEOTIDE SEQUENCE [LARGE SCALE GENOMIC DNA]</scope>
    <source>
        <strain evidence="4 5">DSM 14810</strain>
    </source>
</reference>
<proteinExistence type="predicted"/>
<keyword evidence="3" id="KW-0812">Transmembrane</keyword>
<dbReference type="EMBL" id="FRDH01000004">
    <property type="protein sequence ID" value="SHN53448.1"/>
    <property type="molecule type" value="Genomic_DNA"/>
</dbReference>
<feature type="coiled-coil region" evidence="1">
    <location>
        <begin position="211"/>
        <end position="238"/>
    </location>
</feature>
<name>A0A1M7S4M5_9FIRM</name>
<feature type="region of interest" description="Disordered" evidence="2">
    <location>
        <begin position="42"/>
        <end position="72"/>
    </location>
</feature>
<feature type="compositionally biased region" description="Basic and acidic residues" evidence="2">
    <location>
        <begin position="42"/>
        <end position="71"/>
    </location>
</feature>
<evidence type="ECO:0008006" key="6">
    <source>
        <dbReference type="Google" id="ProtNLM"/>
    </source>
</evidence>
<feature type="transmembrane region" description="Helical" evidence="3">
    <location>
        <begin position="82"/>
        <end position="103"/>
    </location>
</feature>
<evidence type="ECO:0000313" key="4">
    <source>
        <dbReference type="EMBL" id="SHN53448.1"/>
    </source>
</evidence>
<keyword evidence="3" id="KW-1133">Transmembrane helix</keyword>
<accession>A0A1M7S4M5</accession>
<keyword evidence="3" id="KW-0472">Membrane</keyword>
<keyword evidence="1" id="KW-0175">Coiled coil</keyword>
<organism evidence="4 5">
    <name type="scientific">Butyrivibrio hungatei DSM 14810</name>
    <dbReference type="NCBI Taxonomy" id="1121132"/>
    <lineage>
        <taxon>Bacteria</taxon>
        <taxon>Bacillati</taxon>
        <taxon>Bacillota</taxon>
        <taxon>Clostridia</taxon>
        <taxon>Lachnospirales</taxon>
        <taxon>Lachnospiraceae</taxon>
        <taxon>Butyrivibrio</taxon>
    </lineage>
</organism>
<evidence type="ECO:0000256" key="3">
    <source>
        <dbReference type="SAM" id="Phobius"/>
    </source>
</evidence>
<gene>
    <name evidence="4" type="ORF">SAMN02745247_01004</name>
</gene>
<evidence type="ECO:0000313" key="5">
    <source>
        <dbReference type="Proteomes" id="UP000184097"/>
    </source>
</evidence>
<feature type="coiled-coil region" evidence="1">
    <location>
        <begin position="119"/>
        <end position="146"/>
    </location>
</feature>
<dbReference type="AlphaFoldDB" id="A0A1M7S4M5"/>
<evidence type="ECO:0000256" key="1">
    <source>
        <dbReference type="SAM" id="Coils"/>
    </source>
</evidence>
<sequence length="407" mass="43940">MGMIKCTECGKEMSDKASVCPNCGCPIEDIKAKLGEIEAEQEAKNKAKEAEKRAKEAAAEAKRQRQEEARKAVTPAMKKKRIAIGAVMVILAVAVGICGWYFGIKIPHDQSYQAYLVAVQNYSEGIQQYNDAVNQYNEKAKEVISANDGFDEVIGTAQALVDCGDTPYEGAKITTLSNSIKDARNNKVSTPELKEVVASVQADPAMEKERKSNIDAAVSALESELESYINNVAVINSEKDSLSIPDYSAFINTLTIQSKELEDSYAIQRQITAPTEEWVITRLGRVADVANIDPVTEENDPNGNLNKPGGYTSTVYFGTALLGTQNLSGNPLIDEGTDAGGAVETYRTAEEAETRNNYLASFDGAGMFSSGSHMVLGTMVIRTSDDLKASQQETLTNAIIAAMTSLN</sequence>